<keyword evidence="6" id="KW-0255">Endonuclease</keyword>
<evidence type="ECO:0000313" key="6">
    <source>
        <dbReference type="EMBL" id="KAA6439495.1"/>
    </source>
</evidence>
<dbReference type="InterPro" id="IPR047971">
    <property type="entry name" value="ExeM-like"/>
</dbReference>
<dbReference type="PANTHER" id="PTHR42834:SF1">
    <property type="entry name" value="ENDONUCLEASE_EXONUCLEASE_PHOSPHATASE FAMILY PROTEIN (AFU_ORTHOLOGUE AFUA_3G09210)"/>
    <property type="match status" value="1"/>
</dbReference>
<dbReference type="SUPFAM" id="SSF141072">
    <property type="entry name" value="CalX-like"/>
    <property type="match status" value="2"/>
</dbReference>
<dbReference type="OrthoDB" id="9800417at2"/>
<dbReference type="SUPFAM" id="SSF56219">
    <property type="entry name" value="DNase I-like"/>
    <property type="match status" value="1"/>
</dbReference>
<feature type="chain" id="PRO_5024386662" evidence="4">
    <location>
        <begin position="25"/>
        <end position="1120"/>
    </location>
</feature>
<dbReference type="CDD" id="cd10283">
    <property type="entry name" value="MnuA_DNase1-like"/>
    <property type="match status" value="1"/>
</dbReference>
<comment type="caution">
    <text evidence="6">The sequence shown here is derived from an EMBL/GenBank/DDBJ whole genome shotgun (WGS) entry which is preliminary data.</text>
</comment>
<dbReference type="PROSITE" id="PS51841">
    <property type="entry name" value="LTD"/>
    <property type="match status" value="1"/>
</dbReference>
<dbReference type="RefSeq" id="WP_139012744.1">
    <property type="nucleotide sequence ID" value="NZ_VBSN01000038.1"/>
</dbReference>
<keyword evidence="7" id="KW-1185">Reference proteome</keyword>
<dbReference type="GO" id="GO:0007154">
    <property type="term" value="P:cell communication"/>
    <property type="evidence" value="ECO:0007669"/>
    <property type="project" value="InterPro"/>
</dbReference>
<gene>
    <name evidence="6" type="ORF">FEM33_14690</name>
</gene>
<dbReference type="NCBIfam" id="TIGR04183">
    <property type="entry name" value="Por_Secre_tail"/>
    <property type="match status" value="1"/>
</dbReference>
<dbReference type="InterPro" id="IPR026444">
    <property type="entry name" value="Secre_tail"/>
</dbReference>
<keyword evidence="6" id="KW-0378">Hydrolase</keyword>
<organism evidence="6 7">
    <name type="scientific">Dyadobacter flavalbus</name>
    <dbReference type="NCBI Taxonomy" id="2579942"/>
    <lineage>
        <taxon>Bacteria</taxon>
        <taxon>Pseudomonadati</taxon>
        <taxon>Bacteroidota</taxon>
        <taxon>Cytophagia</taxon>
        <taxon>Cytophagales</taxon>
        <taxon>Spirosomataceae</taxon>
        <taxon>Dyadobacter</taxon>
    </lineage>
</organism>
<dbReference type="Pfam" id="PF00932">
    <property type="entry name" value="LTD"/>
    <property type="match status" value="1"/>
</dbReference>
<dbReference type="Proteomes" id="UP000323994">
    <property type="component" value="Unassembled WGS sequence"/>
</dbReference>
<dbReference type="PANTHER" id="PTHR42834">
    <property type="entry name" value="ENDONUCLEASE/EXONUCLEASE/PHOSPHATASE FAMILY PROTEIN (AFU_ORTHOLOGUE AFUA_3G09210)"/>
    <property type="match status" value="1"/>
</dbReference>
<dbReference type="InterPro" id="IPR036415">
    <property type="entry name" value="Lamin_tail_dom_sf"/>
</dbReference>
<keyword evidence="1 4" id="KW-0732">Signal</keyword>
<dbReference type="CDD" id="cd04486">
    <property type="entry name" value="YhcR_OBF_like"/>
    <property type="match status" value="1"/>
</dbReference>
<reference evidence="6 7" key="1">
    <citation type="submission" date="2019-05" db="EMBL/GenBank/DDBJ databases">
        <authorList>
            <person name="Qu J.-H."/>
        </authorList>
    </citation>
    <scope>NUCLEOTIDE SEQUENCE [LARGE SCALE GENOMIC DNA]</scope>
    <source>
        <strain evidence="6 7">NS28</strain>
    </source>
</reference>
<feature type="signal peptide" evidence="4">
    <location>
        <begin position="1"/>
        <end position="24"/>
    </location>
</feature>
<sequence>MKRKHLRFISFWITTIFLSGSAFAQSPALVISQVYGGGGNTGAPYTHDFVELFNRGTAPVSLQGLSLQYSSATGTGNFGANSGQLTELPNITLQPGQYFLVQQAGGTAGVALPAADYVDPTPIAMAAGGGKVALATGITSLGCNGSSTVCSSESVARIIDLVGYGGANYFEGNASTPAPGNTTAVIRASNGCTDTNNNSADFTTSTPTPRNTLSPVNPCATGTTLSIASVSVEEGNTGTTNATFIVTLSQAVAIPVSFNIATQNGTATSGSDYTAQFLTGQRIPAGSTTYTFTVLVNGDTQSEPDETFAVNLTNIEGASAGTVTATGSILNDDGALLVPIYTIQGSGTASPLAGQILTTTGVVVGDFQGTNGLKGFYLQDAAGDNLAATSDGIFVLSNTEVSAGQFVQVTGTVAETFGLTQIDQVSNVTVKGTGSVMPTLVTLPVSSISIFEQYEGMLVSFAQQMTVSQNFTLARYGEVWLSAELPYPFAKADGRLYNPTNFIDPTDIQASGVDNQENNKAAVAAQQDLHNRASILLDDASSRQNPETLPYIGGEDNSLRVGSTLNNLTGILSYDFSVYRLQPTQAPAFTYASRPLTPPTVGTANVKIASFNVLNYFNGDGFGGGFPTSRGADTPAEFTRQRAKIIAAIKGLNADVVGLLEIENDGNESTSAIADLVNGLNQATSPGTYDYIRDPANGGTGTDAIKVAFIYQPGKVTPVGNAMADMNSVHNRPPLAQVFRLNATGAIVTAVINHFKSKGGTGTGMDADQNDGQGAFNSTRVSQATALVEFINTTVIPAAGDKDVILLGDFNAYNEEDPIDVLRAAGFVNLFGPESYSYVFDGQSGSLDHAMVSPSLFQQFTSGGKWHINADEPIFLDYNTEFKTAAQIAGLYQADPFKSSDHDPVLTGFYLAAPTISFASATATIKEGTGPYTVTLTSSFAPVVDQTLTITIDDHDFQYGTNKDYITNPSGATGSFNLILPAGQTVVSFVVTPKKNMVNKKNSLETIDFTLSSVNGGATIGTQPKFSLAIADKKEEAAIQVSTFPNPVITQTTVKVENAAIGEATITLYDMAGMPVLSKTVSNTTNTLETELQVGQLQRKQYILIVSMPNATIRTHLILK</sequence>
<dbReference type="Gene3D" id="2.60.40.2030">
    <property type="match status" value="2"/>
</dbReference>
<dbReference type="InterPro" id="IPR003644">
    <property type="entry name" value="Calx_beta"/>
</dbReference>
<dbReference type="AlphaFoldDB" id="A0A5M8QTA4"/>
<proteinExistence type="predicted"/>
<keyword evidence="3" id="KW-0106">Calcium</keyword>
<protein>
    <submittedName>
        <fullName evidence="6">ExeM/NucH family extracellular endonuclease</fullName>
    </submittedName>
</protein>
<dbReference type="Pfam" id="PF03372">
    <property type="entry name" value="Exo_endo_phos"/>
    <property type="match status" value="1"/>
</dbReference>
<accession>A0A5M8QTA4</accession>
<dbReference type="Pfam" id="PF03160">
    <property type="entry name" value="Calx-beta"/>
    <property type="match status" value="1"/>
</dbReference>
<dbReference type="InterPro" id="IPR038081">
    <property type="entry name" value="CalX-like_sf"/>
</dbReference>
<name>A0A5M8QTA4_9BACT</name>
<dbReference type="NCBIfam" id="NF033681">
    <property type="entry name" value="ExeM_NucH_DNase"/>
    <property type="match status" value="1"/>
</dbReference>
<evidence type="ECO:0000256" key="4">
    <source>
        <dbReference type="SAM" id="SignalP"/>
    </source>
</evidence>
<dbReference type="SUPFAM" id="SSF74853">
    <property type="entry name" value="Lamin A/C globular tail domain"/>
    <property type="match status" value="1"/>
</dbReference>
<dbReference type="InterPro" id="IPR005135">
    <property type="entry name" value="Endo/exonuclease/phosphatase"/>
</dbReference>
<dbReference type="InterPro" id="IPR036691">
    <property type="entry name" value="Endo/exonu/phosph_ase_sf"/>
</dbReference>
<dbReference type="EMBL" id="VBSN01000038">
    <property type="protein sequence ID" value="KAA6439495.1"/>
    <property type="molecule type" value="Genomic_DNA"/>
</dbReference>
<dbReference type="GO" id="GO:0016020">
    <property type="term" value="C:membrane"/>
    <property type="evidence" value="ECO:0007669"/>
    <property type="project" value="InterPro"/>
</dbReference>
<dbReference type="GO" id="GO:0004519">
    <property type="term" value="F:endonuclease activity"/>
    <property type="evidence" value="ECO:0007669"/>
    <property type="project" value="UniProtKB-KW"/>
</dbReference>
<dbReference type="InterPro" id="IPR001322">
    <property type="entry name" value="Lamin_tail_dom"/>
</dbReference>
<feature type="domain" description="LTD" evidence="5">
    <location>
        <begin position="19"/>
        <end position="166"/>
    </location>
</feature>
<evidence type="ECO:0000313" key="7">
    <source>
        <dbReference type="Proteomes" id="UP000323994"/>
    </source>
</evidence>
<evidence type="ECO:0000259" key="5">
    <source>
        <dbReference type="PROSITE" id="PS51841"/>
    </source>
</evidence>
<keyword evidence="2" id="KW-0677">Repeat</keyword>
<evidence type="ECO:0000256" key="3">
    <source>
        <dbReference type="ARBA" id="ARBA00022837"/>
    </source>
</evidence>
<evidence type="ECO:0000256" key="1">
    <source>
        <dbReference type="ARBA" id="ARBA00022729"/>
    </source>
</evidence>
<keyword evidence="6" id="KW-0540">Nuclease</keyword>
<evidence type="ECO:0000256" key="2">
    <source>
        <dbReference type="ARBA" id="ARBA00022737"/>
    </source>
</evidence>
<dbReference type="Gene3D" id="3.60.10.10">
    <property type="entry name" value="Endonuclease/exonuclease/phosphatase"/>
    <property type="match status" value="1"/>
</dbReference>